<dbReference type="AlphaFoldDB" id="A0A852USJ9"/>
<feature type="region of interest" description="Disordered" evidence="1">
    <location>
        <begin position="459"/>
        <end position="481"/>
    </location>
</feature>
<keyword evidence="2" id="KW-0812">Transmembrane</keyword>
<feature type="region of interest" description="Disordered" evidence="1">
    <location>
        <begin position="195"/>
        <end position="269"/>
    </location>
</feature>
<feature type="transmembrane region" description="Helical" evidence="2">
    <location>
        <begin position="374"/>
        <end position="393"/>
    </location>
</feature>
<feature type="transmembrane region" description="Helical" evidence="2">
    <location>
        <begin position="405"/>
        <end position="426"/>
    </location>
</feature>
<evidence type="ECO:0000256" key="1">
    <source>
        <dbReference type="SAM" id="MobiDB-lite"/>
    </source>
</evidence>
<dbReference type="InterPro" id="IPR036259">
    <property type="entry name" value="MFS_trans_sf"/>
</dbReference>
<name>A0A852USJ9_9ACTN</name>
<feature type="transmembrane region" description="Helical" evidence="2">
    <location>
        <begin position="172"/>
        <end position="191"/>
    </location>
</feature>
<feature type="transmembrane region" description="Helical" evidence="2">
    <location>
        <begin position="148"/>
        <end position="166"/>
    </location>
</feature>
<dbReference type="Proteomes" id="UP000576393">
    <property type="component" value="Unassembled WGS sequence"/>
</dbReference>
<dbReference type="SUPFAM" id="SSF103473">
    <property type="entry name" value="MFS general substrate transporter"/>
    <property type="match status" value="1"/>
</dbReference>
<feature type="transmembrane region" description="Helical" evidence="2">
    <location>
        <begin position="286"/>
        <end position="304"/>
    </location>
</feature>
<accession>A0A852USJ9</accession>
<evidence type="ECO:0000256" key="2">
    <source>
        <dbReference type="SAM" id="Phobius"/>
    </source>
</evidence>
<dbReference type="Pfam" id="PF07690">
    <property type="entry name" value="MFS_1"/>
    <property type="match status" value="1"/>
</dbReference>
<feature type="compositionally biased region" description="Acidic residues" evidence="1">
    <location>
        <begin position="250"/>
        <end position="263"/>
    </location>
</feature>
<keyword evidence="2" id="KW-1133">Transmembrane helix</keyword>
<dbReference type="PANTHER" id="PTHR23530">
    <property type="entry name" value="TRANSPORT PROTEIN-RELATED"/>
    <property type="match status" value="1"/>
</dbReference>
<dbReference type="PANTHER" id="PTHR23530:SF1">
    <property type="entry name" value="PERMEASE, MAJOR FACILITATOR SUPERFAMILY-RELATED"/>
    <property type="match status" value="1"/>
</dbReference>
<feature type="transmembrane region" description="Helical" evidence="2">
    <location>
        <begin position="324"/>
        <end position="343"/>
    </location>
</feature>
<dbReference type="RefSeq" id="WP_179819725.1">
    <property type="nucleotide sequence ID" value="NZ_JACCCO010000001.1"/>
</dbReference>
<dbReference type="InterPro" id="IPR053160">
    <property type="entry name" value="MFS_DHA3_Transporter"/>
</dbReference>
<dbReference type="InterPro" id="IPR011701">
    <property type="entry name" value="MFS"/>
</dbReference>
<feature type="transmembrane region" description="Helical" evidence="2">
    <location>
        <begin position="432"/>
        <end position="454"/>
    </location>
</feature>
<organism evidence="3 4">
    <name type="scientific">Streptosporangium sandarakinum</name>
    <dbReference type="NCBI Taxonomy" id="1260955"/>
    <lineage>
        <taxon>Bacteria</taxon>
        <taxon>Bacillati</taxon>
        <taxon>Actinomycetota</taxon>
        <taxon>Actinomycetes</taxon>
        <taxon>Streptosporangiales</taxon>
        <taxon>Streptosporangiaceae</taxon>
        <taxon>Streptosporangium</taxon>
    </lineage>
</organism>
<reference evidence="3 4" key="1">
    <citation type="submission" date="2020-07" db="EMBL/GenBank/DDBJ databases">
        <title>Sequencing the genomes of 1000 actinobacteria strains.</title>
        <authorList>
            <person name="Klenk H.-P."/>
        </authorList>
    </citation>
    <scope>NUCLEOTIDE SEQUENCE [LARGE SCALE GENOMIC DNA]</scope>
    <source>
        <strain evidence="3 4">DSM 45763</strain>
    </source>
</reference>
<feature type="transmembrane region" description="Helical" evidence="2">
    <location>
        <begin position="79"/>
        <end position="98"/>
    </location>
</feature>
<keyword evidence="2" id="KW-0472">Membrane</keyword>
<feature type="transmembrane region" description="Helical" evidence="2">
    <location>
        <begin position="20"/>
        <end position="41"/>
    </location>
</feature>
<protein>
    <submittedName>
        <fullName evidence="3">MFS family permease</fullName>
    </submittedName>
</protein>
<comment type="caution">
    <text evidence="3">The sequence shown here is derived from an EMBL/GenBank/DDBJ whole genome shotgun (WGS) entry which is preliminary data.</text>
</comment>
<feature type="compositionally biased region" description="Basic and acidic residues" evidence="1">
    <location>
        <begin position="229"/>
        <end position="245"/>
    </location>
</feature>
<dbReference type="Gene3D" id="1.20.1250.20">
    <property type="entry name" value="MFS general substrate transporter like domains"/>
    <property type="match status" value="1"/>
</dbReference>
<dbReference type="GO" id="GO:0022857">
    <property type="term" value="F:transmembrane transporter activity"/>
    <property type="evidence" value="ECO:0007669"/>
    <property type="project" value="InterPro"/>
</dbReference>
<feature type="compositionally biased region" description="Basic and acidic residues" evidence="1">
    <location>
        <begin position="469"/>
        <end position="481"/>
    </location>
</feature>
<feature type="transmembrane region" description="Helical" evidence="2">
    <location>
        <begin position="104"/>
        <end position="127"/>
    </location>
</feature>
<keyword evidence="4" id="KW-1185">Reference proteome</keyword>
<dbReference type="EMBL" id="JACCCO010000001">
    <property type="protein sequence ID" value="NYF40182.1"/>
    <property type="molecule type" value="Genomic_DNA"/>
</dbReference>
<proteinExistence type="predicted"/>
<evidence type="ECO:0000313" key="3">
    <source>
        <dbReference type="EMBL" id="NYF40182.1"/>
    </source>
</evidence>
<feature type="transmembrane region" description="Helical" evidence="2">
    <location>
        <begin position="53"/>
        <end position="72"/>
    </location>
</feature>
<evidence type="ECO:0000313" key="4">
    <source>
        <dbReference type="Proteomes" id="UP000576393"/>
    </source>
</evidence>
<sequence length="481" mass="48995">MITTLPRASDARVRRLAATLYAYTFLDDFTLLYPLYALLFADTGLSTAEISSLLAIWSLTSLVMEIPSGAWADTVSRRLLLVLAPLLAGAGYALWFLVPSYGAFAAGFVLWGTAGALQSGALEALVYTELEREGAVGRYAGIMGRARALGTGAVMAATALAVPLFAAGGYSLVGVASVLVCLVCAAVAAAFPEHRTRRSHRGTGGRDGDPAPDARDRASGPDAPDALDVPDRDRAPGSDARDRDGGPGGDAEDRDDGTGEDAEPSSPRAYLGMLRAGLREARGDRAVRRALLLVPAVAALWGALEEYVPLLAAGTGVATETVPLLVLLVSAGVAAGGFLAAAGSRLTSRGLAVLLAVGAVALGAGAAAGNALGFFAIAAAFCVFQTATVLADVRLQNTIAGPARATVTSVAGLATDVASLGVYGGYAAASAVAGHGVIFALSAVPYLLIALFLASRRDSGRSRRGPGRNRGDSGRSRRDPG</sequence>
<feature type="transmembrane region" description="Helical" evidence="2">
    <location>
        <begin position="350"/>
        <end position="368"/>
    </location>
</feature>
<gene>
    <name evidence="3" type="ORF">HDA43_002341</name>
</gene>
<feature type="compositionally biased region" description="Basic and acidic residues" evidence="1">
    <location>
        <begin position="204"/>
        <end position="219"/>
    </location>
</feature>